<evidence type="ECO:0000313" key="2">
    <source>
        <dbReference type="Proteomes" id="UP000250266"/>
    </source>
</evidence>
<reference evidence="1 2" key="1">
    <citation type="journal article" date="2016" name="Nat. Commun.">
        <title>Ectomycorrhizal ecology is imprinted in the genome of the dominant symbiotic fungus Cenococcum geophilum.</title>
        <authorList>
            <consortium name="DOE Joint Genome Institute"/>
            <person name="Peter M."/>
            <person name="Kohler A."/>
            <person name="Ohm R.A."/>
            <person name="Kuo A."/>
            <person name="Krutzmann J."/>
            <person name="Morin E."/>
            <person name="Arend M."/>
            <person name="Barry K.W."/>
            <person name="Binder M."/>
            <person name="Choi C."/>
            <person name="Clum A."/>
            <person name="Copeland A."/>
            <person name="Grisel N."/>
            <person name="Haridas S."/>
            <person name="Kipfer T."/>
            <person name="LaButti K."/>
            <person name="Lindquist E."/>
            <person name="Lipzen A."/>
            <person name="Maire R."/>
            <person name="Meier B."/>
            <person name="Mihaltcheva S."/>
            <person name="Molinier V."/>
            <person name="Murat C."/>
            <person name="Poggeler S."/>
            <person name="Quandt C.A."/>
            <person name="Sperisen C."/>
            <person name="Tritt A."/>
            <person name="Tisserant E."/>
            <person name="Crous P.W."/>
            <person name="Henrissat B."/>
            <person name="Nehls U."/>
            <person name="Egli S."/>
            <person name="Spatafora J.W."/>
            <person name="Grigoriev I.V."/>
            <person name="Martin F.M."/>
        </authorList>
    </citation>
    <scope>NUCLEOTIDE SEQUENCE [LARGE SCALE GENOMIC DNA]</scope>
    <source>
        <strain evidence="1 2">CBS 459.81</strain>
    </source>
</reference>
<name>A0A8E2E6H8_9PEZI</name>
<gene>
    <name evidence="1" type="ORF">K432DRAFT_444790</name>
</gene>
<protein>
    <recommendedName>
        <fullName evidence="3">FAD-binding PCMH-type domain-containing protein</fullName>
    </recommendedName>
</protein>
<accession>A0A8E2E6H8</accession>
<dbReference type="Proteomes" id="UP000250266">
    <property type="component" value="Unassembled WGS sequence"/>
</dbReference>
<proteinExistence type="predicted"/>
<sequence length="243" mass="25328">MASTSSIRSLSSPTCDVKVLEPGTELHIIISRWSDSVVSLLTAVATPPTEDDIKATIRFASSRGHRIVPDKSSSSVTIAAGALSGDVLAALRRKATLHVVAPNSSTVGIIGAFLDGGSGGFNDVTGFAIDQALTLTATSTGPSATHFNALCAAGHGLSVIISLTLRAFPIASLRSTDSKVWVRKRISPPPAIDIAARLYTSLLPPPAPLVPVLGFMRTFTLFARPGHAYDHAHPLVLRACQGC</sequence>
<dbReference type="Gene3D" id="3.30.465.10">
    <property type="match status" value="1"/>
</dbReference>
<keyword evidence="2" id="KW-1185">Reference proteome</keyword>
<dbReference type="InterPro" id="IPR036318">
    <property type="entry name" value="FAD-bd_PCMH-like_sf"/>
</dbReference>
<evidence type="ECO:0000313" key="1">
    <source>
        <dbReference type="EMBL" id="OCK78203.1"/>
    </source>
</evidence>
<evidence type="ECO:0008006" key="3">
    <source>
        <dbReference type="Google" id="ProtNLM"/>
    </source>
</evidence>
<dbReference type="AlphaFoldDB" id="A0A8E2E6H8"/>
<dbReference type="InterPro" id="IPR016169">
    <property type="entry name" value="FAD-bd_PCMH_sub2"/>
</dbReference>
<organism evidence="1 2">
    <name type="scientific">Lepidopterella palustris CBS 459.81</name>
    <dbReference type="NCBI Taxonomy" id="1314670"/>
    <lineage>
        <taxon>Eukaryota</taxon>
        <taxon>Fungi</taxon>
        <taxon>Dikarya</taxon>
        <taxon>Ascomycota</taxon>
        <taxon>Pezizomycotina</taxon>
        <taxon>Dothideomycetes</taxon>
        <taxon>Pleosporomycetidae</taxon>
        <taxon>Mytilinidiales</taxon>
        <taxon>Argynnaceae</taxon>
        <taxon>Lepidopterella</taxon>
    </lineage>
</organism>
<dbReference type="SUPFAM" id="SSF56176">
    <property type="entry name" value="FAD-binding/transporter-associated domain-like"/>
    <property type="match status" value="1"/>
</dbReference>
<dbReference type="GO" id="GO:0050660">
    <property type="term" value="F:flavin adenine dinucleotide binding"/>
    <property type="evidence" value="ECO:0007669"/>
    <property type="project" value="InterPro"/>
</dbReference>
<dbReference type="OrthoDB" id="415825at2759"/>
<dbReference type="EMBL" id="KV745074">
    <property type="protein sequence ID" value="OCK78203.1"/>
    <property type="molecule type" value="Genomic_DNA"/>
</dbReference>